<feature type="transmembrane region" description="Helical" evidence="1">
    <location>
        <begin position="78"/>
        <end position="99"/>
    </location>
</feature>
<keyword evidence="1" id="KW-0812">Transmembrane</keyword>
<keyword evidence="1" id="KW-1133">Transmembrane helix</keyword>
<sequence>MDTTFEKYLDTVDKSLKPLPTSERVDIVKEIKSSILEMEGDNLTTEQILSRLGSPKDLAKAYLGDLLSKESGFSWNRLLMVCAFYSGVGLTGMFVIPCLAIMAPVFILCGIASPVLMAVKLVDYIWHLGLPYVENMGIFTGMMELNPIAEFVIALVVGVFLCLAGRGCWKLLVAYCKKVGKTKSDLSI</sequence>
<keyword evidence="1" id="KW-0472">Membrane</keyword>
<protein>
    <submittedName>
        <fullName evidence="2">DUF1700 domain-containing protein</fullName>
    </submittedName>
</protein>
<keyword evidence="3" id="KW-1185">Reference proteome</keyword>
<gene>
    <name evidence="2" type="ORF">H7U36_13530</name>
</gene>
<comment type="caution">
    <text evidence="2">The sequence shown here is derived from an EMBL/GenBank/DDBJ whole genome shotgun (WGS) entry which is preliminary data.</text>
</comment>
<dbReference type="EMBL" id="JACLYY010000016">
    <property type="protein sequence ID" value="MBM6739105.1"/>
    <property type="molecule type" value="Genomic_DNA"/>
</dbReference>
<evidence type="ECO:0000313" key="2">
    <source>
        <dbReference type="EMBL" id="MBM6739105.1"/>
    </source>
</evidence>
<accession>A0ABS2EC26</accession>
<organism evidence="2 3">
    <name type="scientific">Faecalicatena fissicatena</name>
    <dbReference type="NCBI Taxonomy" id="290055"/>
    <lineage>
        <taxon>Bacteria</taxon>
        <taxon>Bacillati</taxon>
        <taxon>Bacillota</taxon>
        <taxon>Clostridia</taxon>
        <taxon>Lachnospirales</taxon>
        <taxon>Lachnospiraceae</taxon>
        <taxon>Faecalicatena</taxon>
    </lineage>
</organism>
<dbReference type="Pfam" id="PF22564">
    <property type="entry name" value="HAAS"/>
    <property type="match status" value="1"/>
</dbReference>
<evidence type="ECO:0000313" key="3">
    <source>
        <dbReference type="Proteomes" id="UP000716906"/>
    </source>
</evidence>
<reference evidence="2 3" key="1">
    <citation type="journal article" date="2021" name="Sci. Rep.">
        <title>The distribution of antibiotic resistance genes in chicken gut microbiota commensals.</title>
        <authorList>
            <person name="Juricova H."/>
            <person name="Matiasovicova J."/>
            <person name="Kubasova T."/>
            <person name="Cejkova D."/>
            <person name="Rychlik I."/>
        </authorList>
    </citation>
    <scope>NUCLEOTIDE SEQUENCE [LARGE SCALE GENOMIC DNA]</scope>
    <source>
        <strain evidence="2 3">An773</strain>
    </source>
</reference>
<dbReference type="Proteomes" id="UP000716906">
    <property type="component" value="Unassembled WGS sequence"/>
</dbReference>
<name>A0ABS2EC26_9FIRM</name>
<feature type="transmembrane region" description="Helical" evidence="1">
    <location>
        <begin position="148"/>
        <end position="169"/>
    </location>
</feature>
<proteinExistence type="predicted"/>
<evidence type="ECO:0000256" key="1">
    <source>
        <dbReference type="SAM" id="Phobius"/>
    </source>
</evidence>
<feature type="transmembrane region" description="Helical" evidence="1">
    <location>
        <begin position="106"/>
        <end position="128"/>
    </location>
</feature>